<evidence type="ECO:0000256" key="5">
    <source>
        <dbReference type="PIRSR" id="PIRSR000097-2"/>
    </source>
</evidence>
<sequence>MISIPVHTLNDGTTIPAIGLGTWPMDDTQAEQAVLGALETGYRLVDTATNYRNETGVGRGLARSDVPREEVRVTTKLPGRHHGYEETLTSFEESRRRLGVDYVDLYLIHWPLPRVGKYVDSWRAMIKLREDGLVRSIGVSNFTAGHIERLEKETGVLPSVNQIELHPLFPQEELRAFHAGKRVLTESWSPLGRGTSLLSDPAVVSVAEALGVTPGQVVLRWHTQLGAVPIPKSADPGRQRENLDVFGFTLEPDRMRAVGDRAHRRLGGDPEVHEEF</sequence>
<comment type="similarity">
    <text evidence="1">Belongs to the aldo/keto reductase family.</text>
</comment>
<feature type="binding site" evidence="5">
    <location>
        <position position="109"/>
    </location>
    <ligand>
        <name>substrate</name>
    </ligand>
</feature>
<evidence type="ECO:0000259" key="7">
    <source>
        <dbReference type="Pfam" id="PF00248"/>
    </source>
</evidence>
<evidence type="ECO:0000256" key="6">
    <source>
        <dbReference type="PIRSR" id="PIRSR000097-3"/>
    </source>
</evidence>
<dbReference type="PROSITE" id="PS00062">
    <property type="entry name" value="ALDOKETO_REDUCTASE_2"/>
    <property type="match status" value="1"/>
</dbReference>
<dbReference type="AlphaFoldDB" id="A0A101URJ8"/>
<dbReference type="InterPro" id="IPR018170">
    <property type="entry name" value="Aldo/ket_reductase_CS"/>
</dbReference>
<dbReference type="InterPro" id="IPR036812">
    <property type="entry name" value="NAD(P)_OxRdtase_dom_sf"/>
</dbReference>
<dbReference type="PROSITE" id="PS00798">
    <property type="entry name" value="ALDOKETO_REDUCTASE_1"/>
    <property type="match status" value="1"/>
</dbReference>
<dbReference type="PANTHER" id="PTHR43827:SF3">
    <property type="entry name" value="NADP-DEPENDENT OXIDOREDUCTASE DOMAIN-CONTAINING PROTEIN"/>
    <property type="match status" value="1"/>
</dbReference>
<organism evidence="8 9">
    <name type="scientific">Streptomyces dysideae</name>
    <dbReference type="NCBI Taxonomy" id="909626"/>
    <lineage>
        <taxon>Bacteria</taxon>
        <taxon>Bacillati</taxon>
        <taxon>Actinomycetota</taxon>
        <taxon>Actinomycetes</taxon>
        <taxon>Kitasatosporales</taxon>
        <taxon>Streptomycetaceae</taxon>
        <taxon>Streptomyces</taxon>
    </lineage>
</organism>
<dbReference type="InterPro" id="IPR020471">
    <property type="entry name" value="AKR"/>
</dbReference>
<dbReference type="PIRSF" id="PIRSF000097">
    <property type="entry name" value="AKR"/>
    <property type="match status" value="1"/>
</dbReference>
<keyword evidence="3" id="KW-0560">Oxidoreductase</keyword>
<feature type="domain" description="NADP-dependent oxidoreductase" evidence="7">
    <location>
        <begin position="18"/>
        <end position="257"/>
    </location>
</feature>
<evidence type="ECO:0000256" key="2">
    <source>
        <dbReference type="ARBA" id="ARBA00022857"/>
    </source>
</evidence>
<protein>
    <submittedName>
        <fullName evidence="8">Aldo/keto reductase</fullName>
    </submittedName>
</protein>
<dbReference type="SUPFAM" id="SSF51430">
    <property type="entry name" value="NAD(P)-linked oxidoreductase"/>
    <property type="match status" value="1"/>
</dbReference>
<dbReference type="Gene3D" id="3.20.20.100">
    <property type="entry name" value="NADP-dependent oxidoreductase domain"/>
    <property type="match status" value="1"/>
</dbReference>
<dbReference type="GO" id="GO:0016616">
    <property type="term" value="F:oxidoreductase activity, acting on the CH-OH group of donors, NAD or NADP as acceptor"/>
    <property type="evidence" value="ECO:0007669"/>
    <property type="project" value="UniProtKB-ARBA"/>
</dbReference>
<dbReference type="RefSeq" id="WP_067033031.1">
    <property type="nucleotide sequence ID" value="NZ_KQ949116.1"/>
</dbReference>
<evidence type="ECO:0000256" key="3">
    <source>
        <dbReference type="ARBA" id="ARBA00023002"/>
    </source>
</evidence>
<feature type="site" description="Lowers pKa of active site Tyr" evidence="6">
    <location>
        <position position="76"/>
    </location>
</feature>
<dbReference type="Proteomes" id="UP000053260">
    <property type="component" value="Unassembled WGS sequence"/>
</dbReference>
<accession>A0A101URJ8</accession>
<dbReference type="STRING" id="909626.AQJ91_41130"/>
<evidence type="ECO:0000313" key="8">
    <source>
        <dbReference type="EMBL" id="KUO15491.1"/>
    </source>
</evidence>
<dbReference type="OrthoDB" id="9804790at2"/>
<name>A0A101URJ8_9ACTN</name>
<proteinExistence type="inferred from homology"/>
<dbReference type="PANTHER" id="PTHR43827">
    <property type="entry name" value="2,5-DIKETO-D-GLUCONIC ACID REDUCTASE"/>
    <property type="match status" value="1"/>
</dbReference>
<keyword evidence="9" id="KW-1185">Reference proteome</keyword>
<evidence type="ECO:0000256" key="1">
    <source>
        <dbReference type="ARBA" id="ARBA00007905"/>
    </source>
</evidence>
<comment type="caution">
    <text evidence="8">The sequence shown here is derived from an EMBL/GenBank/DDBJ whole genome shotgun (WGS) entry which is preliminary data.</text>
</comment>
<dbReference type="InterPro" id="IPR023210">
    <property type="entry name" value="NADP_OxRdtase_dom"/>
</dbReference>
<keyword evidence="2" id="KW-0521">NADP</keyword>
<dbReference type="FunFam" id="3.20.20.100:FF:000002">
    <property type="entry name" value="2,5-diketo-D-gluconic acid reductase A"/>
    <property type="match status" value="1"/>
</dbReference>
<reference evidence="8 9" key="1">
    <citation type="submission" date="2015-10" db="EMBL/GenBank/DDBJ databases">
        <title>Draft genome sequence of Streptomyces sp. RV15, isolated from a marine sponge.</title>
        <authorList>
            <person name="Ruckert C."/>
            <person name="Abdelmohsen U.R."/>
            <person name="Winkler A."/>
            <person name="Hentschel U."/>
            <person name="Kalinowski J."/>
            <person name="Kampfer P."/>
            <person name="Glaeser S."/>
        </authorList>
    </citation>
    <scope>NUCLEOTIDE SEQUENCE [LARGE SCALE GENOMIC DNA]</scope>
    <source>
        <strain evidence="8 9">RV15</strain>
    </source>
</reference>
<dbReference type="CDD" id="cd19132">
    <property type="entry name" value="AKR_AKR5D1_E1"/>
    <property type="match status" value="1"/>
</dbReference>
<dbReference type="Pfam" id="PF00248">
    <property type="entry name" value="Aldo_ket_red"/>
    <property type="match status" value="1"/>
</dbReference>
<dbReference type="EMBL" id="LMXB01000111">
    <property type="protein sequence ID" value="KUO15491.1"/>
    <property type="molecule type" value="Genomic_DNA"/>
</dbReference>
<evidence type="ECO:0000256" key="4">
    <source>
        <dbReference type="PIRSR" id="PIRSR000097-1"/>
    </source>
</evidence>
<feature type="active site" description="Proton donor" evidence="4">
    <location>
        <position position="51"/>
    </location>
</feature>
<evidence type="ECO:0000313" key="9">
    <source>
        <dbReference type="Proteomes" id="UP000053260"/>
    </source>
</evidence>
<dbReference type="PROSITE" id="PS00063">
    <property type="entry name" value="ALDOKETO_REDUCTASE_3"/>
    <property type="match status" value="1"/>
</dbReference>
<dbReference type="PRINTS" id="PR00069">
    <property type="entry name" value="ALDKETRDTASE"/>
</dbReference>
<gene>
    <name evidence="8" type="ORF">AQJ91_41130</name>
</gene>